<dbReference type="InterPro" id="IPR036188">
    <property type="entry name" value="FAD/NAD-bd_sf"/>
</dbReference>
<dbReference type="Proteomes" id="UP000054302">
    <property type="component" value="Unassembled WGS sequence"/>
</dbReference>
<dbReference type="AlphaFoldDB" id="A0A0D1ZND5"/>
<accession>A0A0D1ZND5</accession>
<dbReference type="STRING" id="212818.A0A0D1ZND5"/>
<feature type="domain" description="FAD-binding" evidence="7">
    <location>
        <begin position="2"/>
        <end position="361"/>
    </location>
</feature>
<proteinExistence type="inferred from homology"/>
<dbReference type="PANTHER" id="PTHR13789:SF309">
    <property type="entry name" value="PUTATIVE (AFU_ORTHOLOGUE AFUA_6G14510)-RELATED"/>
    <property type="match status" value="1"/>
</dbReference>
<dbReference type="VEuPathDB" id="FungiDB:PV10_07997"/>
<keyword evidence="2" id="KW-0285">Flavoprotein</keyword>
<dbReference type="OMA" id="HGYNAED"/>
<dbReference type="PRINTS" id="PR00420">
    <property type="entry name" value="RNGMNOXGNASE"/>
</dbReference>
<evidence type="ECO:0000313" key="8">
    <source>
        <dbReference type="EMBL" id="KIV88303.1"/>
    </source>
</evidence>
<protein>
    <recommendedName>
        <fullName evidence="7">FAD-binding domain-containing protein</fullName>
    </recommendedName>
</protein>
<dbReference type="EMBL" id="KN847525">
    <property type="protein sequence ID" value="KIV88303.1"/>
    <property type="molecule type" value="Genomic_DNA"/>
</dbReference>
<dbReference type="OrthoDB" id="16820at2759"/>
<dbReference type="PANTHER" id="PTHR13789">
    <property type="entry name" value="MONOOXYGENASE"/>
    <property type="match status" value="1"/>
</dbReference>
<keyword evidence="5" id="KW-0503">Monooxygenase</keyword>
<evidence type="ECO:0000256" key="2">
    <source>
        <dbReference type="ARBA" id="ARBA00022630"/>
    </source>
</evidence>
<dbReference type="RefSeq" id="XP_016219877.1">
    <property type="nucleotide sequence ID" value="XM_016372966.1"/>
</dbReference>
<gene>
    <name evidence="8" type="ORF">PV10_07997</name>
</gene>
<keyword evidence="3" id="KW-0274">FAD</keyword>
<feature type="chain" id="PRO_5002237930" description="FAD-binding domain-containing protein" evidence="6">
    <location>
        <begin position="17"/>
        <end position="408"/>
    </location>
</feature>
<organism evidence="8 9">
    <name type="scientific">Exophiala mesophila</name>
    <name type="common">Black yeast-like fungus</name>
    <dbReference type="NCBI Taxonomy" id="212818"/>
    <lineage>
        <taxon>Eukaryota</taxon>
        <taxon>Fungi</taxon>
        <taxon>Dikarya</taxon>
        <taxon>Ascomycota</taxon>
        <taxon>Pezizomycotina</taxon>
        <taxon>Eurotiomycetes</taxon>
        <taxon>Chaetothyriomycetidae</taxon>
        <taxon>Chaetothyriales</taxon>
        <taxon>Herpotrichiellaceae</taxon>
        <taxon>Exophiala</taxon>
    </lineage>
</organism>
<dbReference type="InterPro" id="IPR050493">
    <property type="entry name" value="FAD-dep_Monooxygenase_BioMet"/>
</dbReference>
<keyword evidence="9" id="KW-1185">Reference proteome</keyword>
<dbReference type="Pfam" id="PF01494">
    <property type="entry name" value="FAD_binding_3"/>
    <property type="match status" value="1"/>
</dbReference>
<dbReference type="SUPFAM" id="SSF51905">
    <property type="entry name" value="FAD/NAD(P)-binding domain"/>
    <property type="match status" value="1"/>
</dbReference>
<comment type="similarity">
    <text evidence="1">Belongs to the paxM FAD-dependent monooxygenase family.</text>
</comment>
<feature type="signal peptide" evidence="6">
    <location>
        <begin position="1"/>
        <end position="16"/>
    </location>
</feature>
<sequence length="408" mass="45238">MKAIIIGSGLAGPVLALALEQQGISCKIFELRDESAFEGGFVALAPNALRALSRIGVYDRISAQGWNYEEFQFLSSRNLSRIGTVLNGSQDKYGYKALRISRGIVRQTLLAVLHERKIDIEYNSKCVSIQETPSSKVVATFADGRTEEADILIGCDGIHSRVRNYLNPTIVPTFSGQMGVGGSLARSKLASAGKDVHMPCMIFGKLNSFAFMPCDYNGDRVGCFATLESQDRSREEWAGLQEDKAALLQYMRSYHNKEKWPQLVHEATQNVEESTLSLWPFFKVPELQSWTSESGRVLVIGDAAHAMPPTGGQGAAMAFEDAITLADVLGQINTKESSDLKSLLGNWQAIRRTRVKKVLAFTSKSGDLRKSKPSTFQQILKEWGMWAYFLYIGKDAGLSWIYEYDTTK</sequence>
<evidence type="ECO:0000256" key="4">
    <source>
        <dbReference type="ARBA" id="ARBA00023002"/>
    </source>
</evidence>
<dbReference type="HOGENOM" id="CLU_009665_19_5_1"/>
<name>A0A0D1ZND5_EXOME</name>
<keyword evidence="4" id="KW-0560">Oxidoreductase</keyword>
<evidence type="ECO:0000256" key="3">
    <source>
        <dbReference type="ARBA" id="ARBA00022827"/>
    </source>
</evidence>
<dbReference type="Gene3D" id="3.50.50.60">
    <property type="entry name" value="FAD/NAD(P)-binding domain"/>
    <property type="match status" value="1"/>
</dbReference>
<dbReference type="GO" id="GO:0071949">
    <property type="term" value="F:FAD binding"/>
    <property type="evidence" value="ECO:0007669"/>
    <property type="project" value="InterPro"/>
</dbReference>
<evidence type="ECO:0000256" key="1">
    <source>
        <dbReference type="ARBA" id="ARBA00007992"/>
    </source>
</evidence>
<reference evidence="8 9" key="1">
    <citation type="submission" date="2015-01" db="EMBL/GenBank/DDBJ databases">
        <title>The Genome Sequence of Exophiala mesophila CBS40295.</title>
        <authorList>
            <consortium name="The Broad Institute Genomics Platform"/>
            <person name="Cuomo C."/>
            <person name="de Hoog S."/>
            <person name="Gorbushina A."/>
            <person name="Stielow B."/>
            <person name="Teixiera M."/>
            <person name="Abouelleil A."/>
            <person name="Chapman S.B."/>
            <person name="Priest M."/>
            <person name="Young S.K."/>
            <person name="Wortman J."/>
            <person name="Nusbaum C."/>
            <person name="Birren B."/>
        </authorList>
    </citation>
    <scope>NUCLEOTIDE SEQUENCE [LARGE SCALE GENOMIC DNA]</scope>
    <source>
        <strain evidence="8 9">CBS 40295</strain>
    </source>
</reference>
<dbReference type="GeneID" id="27325842"/>
<dbReference type="GO" id="GO:0004497">
    <property type="term" value="F:monooxygenase activity"/>
    <property type="evidence" value="ECO:0007669"/>
    <property type="project" value="UniProtKB-KW"/>
</dbReference>
<evidence type="ECO:0000256" key="5">
    <source>
        <dbReference type="ARBA" id="ARBA00023033"/>
    </source>
</evidence>
<evidence type="ECO:0000313" key="9">
    <source>
        <dbReference type="Proteomes" id="UP000054302"/>
    </source>
</evidence>
<evidence type="ECO:0000259" key="7">
    <source>
        <dbReference type="Pfam" id="PF01494"/>
    </source>
</evidence>
<dbReference type="InterPro" id="IPR002938">
    <property type="entry name" value="FAD-bd"/>
</dbReference>
<evidence type="ECO:0000256" key="6">
    <source>
        <dbReference type="SAM" id="SignalP"/>
    </source>
</evidence>
<keyword evidence="6" id="KW-0732">Signal</keyword>